<keyword evidence="4" id="KW-0819">tRNA processing</keyword>
<dbReference type="InterPro" id="IPR030390">
    <property type="entry name" value="MeTrfase_TrmA_AS"/>
</dbReference>
<dbReference type="GO" id="GO:0032259">
    <property type="term" value="P:methylation"/>
    <property type="evidence" value="ECO:0007669"/>
    <property type="project" value="UniProtKB-KW"/>
</dbReference>
<dbReference type="PROSITE" id="PS01231">
    <property type="entry name" value="TRMA_2"/>
    <property type="match status" value="1"/>
</dbReference>
<organism evidence="8 9">
    <name type="scientific">Helicobacter fennelliae</name>
    <dbReference type="NCBI Taxonomy" id="215"/>
    <lineage>
        <taxon>Bacteria</taxon>
        <taxon>Pseudomonadati</taxon>
        <taxon>Campylobacterota</taxon>
        <taxon>Epsilonproteobacteria</taxon>
        <taxon>Campylobacterales</taxon>
        <taxon>Helicobacteraceae</taxon>
        <taxon>Helicobacter</taxon>
    </lineage>
</organism>
<reference evidence="8 9" key="1">
    <citation type="submission" date="2018-06" db="EMBL/GenBank/DDBJ databases">
        <authorList>
            <consortium name="Pathogen Informatics"/>
            <person name="Doyle S."/>
        </authorList>
    </citation>
    <scope>NUCLEOTIDE SEQUENCE [LARGE SCALE GENOMIC DNA]</scope>
    <source>
        <strain evidence="8 9">NCTC13102</strain>
    </source>
</reference>
<dbReference type="PROSITE" id="PS01230">
    <property type="entry name" value="TRMA_1"/>
    <property type="match status" value="1"/>
</dbReference>
<dbReference type="HAMAP" id="MF_01011">
    <property type="entry name" value="RNA_methyltr_TrmA"/>
    <property type="match status" value="1"/>
</dbReference>
<keyword evidence="2 5" id="KW-0808">Transferase</keyword>
<evidence type="ECO:0000256" key="2">
    <source>
        <dbReference type="ARBA" id="ARBA00022679"/>
    </source>
</evidence>
<dbReference type="PANTHER" id="PTHR47790:SF2">
    <property type="entry name" value="TRNA_TMRNA (URACIL-C(5))-METHYLTRANSFERASE"/>
    <property type="match status" value="1"/>
</dbReference>
<evidence type="ECO:0000256" key="5">
    <source>
        <dbReference type="PROSITE-ProRule" id="PRU01024"/>
    </source>
</evidence>
<dbReference type="GO" id="GO:0009451">
    <property type="term" value="P:RNA modification"/>
    <property type="evidence" value="ECO:0007669"/>
    <property type="project" value="UniProtKB-ARBA"/>
</dbReference>
<evidence type="ECO:0000313" key="8">
    <source>
        <dbReference type="EMBL" id="SQB98384.1"/>
    </source>
</evidence>
<dbReference type="AlphaFoldDB" id="A0A2X3BF24"/>
<feature type="binding site" evidence="5">
    <location>
        <position position="278"/>
    </location>
    <ligand>
        <name>S-adenosyl-L-methionine</name>
        <dbReference type="ChEBI" id="CHEBI:59789"/>
    </ligand>
</feature>
<dbReference type="GO" id="GO:0000049">
    <property type="term" value="F:tRNA binding"/>
    <property type="evidence" value="ECO:0007669"/>
    <property type="project" value="TreeGrafter"/>
</dbReference>
<feature type="compositionally biased region" description="Basic and acidic residues" evidence="7">
    <location>
        <begin position="79"/>
        <end position="97"/>
    </location>
</feature>
<dbReference type="Gene3D" id="2.40.50.1070">
    <property type="match status" value="1"/>
</dbReference>
<feature type="active site" evidence="6">
    <location>
        <position position="414"/>
    </location>
</feature>
<dbReference type="RefSeq" id="WP_112058508.1">
    <property type="nucleotide sequence ID" value="NZ_UAWL01000006.1"/>
</dbReference>
<evidence type="ECO:0000256" key="6">
    <source>
        <dbReference type="PROSITE-ProRule" id="PRU10015"/>
    </source>
</evidence>
<feature type="binding site" evidence="5">
    <location>
        <position position="307"/>
    </location>
    <ligand>
        <name>S-adenosyl-L-methionine</name>
        <dbReference type="ChEBI" id="CHEBI:59789"/>
    </ligand>
</feature>
<feature type="active site" description="Nucleophile" evidence="5">
    <location>
        <position position="414"/>
    </location>
</feature>
<feature type="compositionally biased region" description="Low complexity" evidence="7">
    <location>
        <begin position="64"/>
        <end position="78"/>
    </location>
</feature>
<feature type="compositionally biased region" description="Low complexity" evidence="7">
    <location>
        <begin position="100"/>
        <end position="113"/>
    </location>
</feature>
<dbReference type="GO" id="GO:0008033">
    <property type="term" value="P:tRNA processing"/>
    <property type="evidence" value="ECO:0007669"/>
    <property type="project" value="UniProtKB-KW"/>
</dbReference>
<evidence type="ECO:0000256" key="7">
    <source>
        <dbReference type="SAM" id="MobiDB-lite"/>
    </source>
</evidence>
<dbReference type="Pfam" id="PF05958">
    <property type="entry name" value="tRNA_U5-meth_tr"/>
    <property type="match status" value="2"/>
</dbReference>
<gene>
    <name evidence="8" type="primary">trmA</name>
    <name evidence="8" type="ORF">NCTC13102_00841</name>
</gene>
<dbReference type="GO" id="GO:0005829">
    <property type="term" value="C:cytosol"/>
    <property type="evidence" value="ECO:0007669"/>
    <property type="project" value="TreeGrafter"/>
</dbReference>
<sequence length="458" mass="52827">MFCKMIGICGGCTSKANIKDEMNHKSNFIQSLFGLDSLEIFDSPDVGYRTRAEFRIHTEKYENQKNQSKQQQVANQEQQKQEQEGQKKQQEQQKQESCDTYQAQTSQRATQAQNAPQMPQTQKMQIFLAMSAFGENKRVKITHCPILLPAIQIALQSLLEILNDNNQILESKLYAIEVLGTLNGGVMITLIYHKTLDTQWRESALAACAKINEDMQNHHYNQPTNQLANQFNQIKNQVHIIGRSRKQKVILTQDTLLDEIYIQGKSYIYFRQEGRFSQPNAYTNPKMIEFVKSHIITHHRVDLLEMYCGDGNFSIALACDFRQVFATEIVKSCALIIQKNIFANNIKNITHTRLSGEETIQALCFEREFFRLRGIDLGRFRFSHILIDPPRSGIKDHKMLQFIASFQYIIYISCNPLSLKKDLEILGLSHKILHFAVFNQFPHTEHIECGVILEKTNS</sequence>
<evidence type="ECO:0000256" key="3">
    <source>
        <dbReference type="ARBA" id="ARBA00022691"/>
    </source>
</evidence>
<feature type="binding site" evidence="5">
    <location>
        <position position="328"/>
    </location>
    <ligand>
        <name>S-adenosyl-L-methionine</name>
        <dbReference type="ChEBI" id="CHEBI:59789"/>
    </ligand>
</feature>
<comment type="similarity">
    <text evidence="5">Belongs to the class I-like SAM-binding methyltransferase superfamily. RNA M5U methyltransferase family.</text>
</comment>
<feature type="region of interest" description="Disordered" evidence="7">
    <location>
        <begin position="60"/>
        <end position="118"/>
    </location>
</feature>
<dbReference type="GO" id="GO:0019843">
    <property type="term" value="F:rRNA binding"/>
    <property type="evidence" value="ECO:0007669"/>
    <property type="project" value="TreeGrafter"/>
</dbReference>
<evidence type="ECO:0000256" key="1">
    <source>
        <dbReference type="ARBA" id="ARBA00022603"/>
    </source>
</evidence>
<dbReference type="InterPro" id="IPR010280">
    <property type="entry name" value="U5_MeTrfase_fam"/>
</dbReference>
<accession>A0A2X3BF24</accession>
<dbReference type="EMBL" id="UAWL01000006">
    <property type="protein sequence ID" value="SQB98384.1"/>
    <property type="molecule type" value="Genomic_DNA"/>
</dbReference>
<feature type="binding site" evidence="5">
    <location>
        <position position="388"/>
    </location>
    <ligand>
        <name>S-adenosyl-L-methionine</name>
        <dbReference type="ChEBI" id="CHEBI:59789"/>
    </ligand>
</feature>
<evidence type="ECO:0000313" key="9">
    <source>
        <dbReference type="Proteomes" id="UP000250166"/>
    </source>
</evidence>
<dbReference type="PROSITE" id="PS51687">
    <property type="entry name" value="SAM_MT_RNA_M5U"/>
    <property type="match status" value="1"/>
</dbReference>
<dbReference type="SUPFAM" id="SSF53335">
    <property type="entry name" value="S-adenosyl-L-methionine-dependent methyltransferases"/>
    <property type="match status" value="1"/>
</dbReference>
<keyword evidence="1 5" id="KW-0489">Methyltransferase</keyword>
<dbReference type="EC" id="2.1.1.35" evidence="8"/>
<proteinExistence type="inferred from homology"/>
<dbReference type="InterPro" id="IPR029063">
    <property type="entry name" value="SAM-dependent_MTases_sf"/>
</dbReference>
<evidence type="ECO:0000256" key="4">
    <source>
        <dbReference type="ARBA" id="ARBA00022694"/>
    </source>
</evidence>
<dbReference type="InterPro" id="IPR030391">
    <property type="entry name" value="MeTrfase_TrmA_CS"/>
</dbReference>
<protein>
    <submittedName>
        <fullName evidence="8">tRNA (Uracil-5)-methyltransferase</fullName>
        <ecNumber evidence="8">2.1.1.35</ecNumber>
    </submittedName>
</protein>
<dbReference type="Gene3D" id="3.40.50.150">
    <property type="entry name" value="Vaccinia Virus protein VP39"/>
    <property type="match status" value="1"/>
</dbReference>
<dbReference type="InterPro" id="IPR011869">
    <property type="entry name" value="TrmA_MeTrfase"/>
</dbReference>
<keyword evidence="3 5" id="KW-0949">S-adenosyl-L-methionine</keyword>
<dbReference type="GO" id="GO:0030697">
    <property type="term" value="F:tRNA (uracil(54)-C5)-methyltransferase activity, S-adenosyl methionine-dependent"/>
    <property type="evidence" value="ECO:0007669"/>
    <property type="project" value="UniProtKB-EC"/>
</dbReference>
<dbReference type="Proteomes" id="UP000250166">
    <property type="component" value="Unassembled WGS sequence"/>
</dbReference>
<name>A0A2X3BF24_9HELI</name>
<dbReference type="PANTHER" id="PTHR47790">
    <property type="entry name" value="TRNA/TMRNA (URACIL-C(5))-METHYLTRANSFERASE"/>
    <property type="match status" value="1"/>
</dbReference>